<dbReference type="PROSITE" id="PS50053">
    <property type="entry name" value="UBIQUITIN_2"/>
    <property type="match status" value="1"/>
</dbReference>
<dbReference type="Pfam" id="PF08325">
    <property type="entry name" value="WLM"/>
    <property type="match status" value="1"/>
</dbReference>
<protein>
    <recommendedName>
        <fullName evidence="4">WLM domain-containing protein</fullName>
    </recommendedName>
</protein>
<dbReference type="InterPro" id="IPR013536">
    <property type="entry name" value="WLM_dom"/>
</dbReference>
<evidence type="ECO:0008006" key="4">
    <source>
        <dbReference type="Google" id="ProtNLM"/>
    </source>
</evidence>
<sequence>MTTNAAPTTSLLYSNSSLSPSKIEVEVLLRENVFSVNIEQDSTVQQLQERAIQQYVARNNSTVKGNLEPGDIRLMFRGKILQGPTPSCNNVDSDRQGPSIYEIFRTYLSGPKKKIRLIATGQSQTEAAAADRILREGMASHRIRDDLSDAGRREEERRRRKGFSVLSHATRRNLAITATASGLTRRFGRIETLSGLPDERRAHSILESLANDPGILACMTKHGWSVGCLAEMYPDGRVGQDPVCVMGLNENKGQRILLRLRTDDLKGFRKILSIRKVLFHELAHNVHSNHGTKFFVLMRQVEKECNEMDWTQSSGQRVAAGGDHGPLLCRETSATSLKSGESGNILGGSKTPALSSRELATLAAMRRMKKP</sequence>
<evidence type="ECO:0000313" key="3">
    <source>
        <dbReference type="EMBL" id="CAD8887140.1"/>
    </source>
</evidence>
<dbReference type="PROSITE" id="PS51397">
    <property type="entry name" value="WLM"/>
    <property type="match status" value="1"/>
</dbReference>
<name>A0A7S1BH45_9STRA</name>
<proteinExistence type="predicted"/>
<dbReference type="EMBL" id="HBFR01019909">
    <property type="protein sequence ID" value="CAD8887140.1"/>
    <property type="molecule type" value="Transcribed_RNA"/>
</dbReference>
<dbReference type="InterPro" id="IPR000626">
    <property type="entry name" value="Ubiquitin-like_dom"/>
</dbReference>
<evidence type="ECO:0000259" key="2">
    <source>
        <dbReference type="PROSITE" id="PS51397"/>
    </source>
</evidence>
<feature type="domain" description="WLM" evidence="2">
    <location>
        <begin position="178"/>
        <end position="369"/>
    </location>
</feature>
<organism evidence="3">
    <name type="scientific">Corethron hystrix</name>
    <dbReference type="NCBI Taxonomy" id="216773"/>
    <lineage>
        <taxon>Eukaryota</taxon>
        <taxon>Sar</taxon>
        <taxon>Stramenopiles</taxon>
        <taxon>Ochrophyta</taxon>
        <taxon>Bacillariophyta</taxon>
        <taxon>Coscinodiscophyceae</taxon>
        <taxon>Corethrophycidae</taxon>
        <taxon>Corethrales</taxon>
        <taxon>Corethraceae</taxon>
        <taxon>Corethron</taxon>
    </lineage>
</organism>
<dbReference type="CDD" id="cd17039">
    <property type="entry name" value="Ubl_ubiquitin_like"/>
    <property type="match status" value="1"/>
</dbReference>
<gene>
    <name evidence="3" type="ORF">CHYS00102_LOCUS14338</name>
</gene>
<reference evidence="3" key="1">
    <citation type="submission" date="2021-01" db="EMBL/GenBank/DDBJ databases">
        <authorList>
            <person name="Corre E."/>
            <person name="Pelletier E."/>
            <person name="Niang G."/>
            <person name="Scheremetjew M."/>
            <person name="Finn R."/>
            <person name="Kale V."/>
            <person name="Holt S."/>
            <person name="Cochrane G."/>
            <person name="Meng A."/>
            <person name="Brown T."/>
            <person name="Cohen L."/>
        </authorList>
    </citation>
    <scope>NUCLEOTIDE SEQUENCE</scope>
    <source>
        <strain evidence="3">308</strain>
    </source>
</reference>
<dbReference type="PANTHER" id="PTHR47796:SF1">
    <property type="entry name" value="OS08G0500800 PROTEIN"/>
    <property type="match status" value="1"/>
</dbReference>
<dbReference type="PANTHER" id="PTHR47796">
    <property type="entry name" value="ZINC METALLOPROTEINASE-LIKE PROTEIN"/>
    <property type="match status" value="1"/>
</dbReference>
<feature type="domain" description="Ubiquitin-like" evidence="1">
    <location>
        <begin position="21"/>
        <end position="82"/>
    </location>
</feature>
<dbReference type="AlphaFoldDB" id="A0A7S1BH45"/>
<evidence type="ECO:0000259" key="1">
    <source>
        <dbReference type="PROSITE" id="PS50053"/>
    </source>
</evidence>
<accession>A0A7S1BH45</accession>